<organism evidence="4 5">
    <name type="scientific">Polistes dominula</name>
    <name type="common">European paper wasp</name>
    <name type="synonym">Vespa dominula</name>
    <dbReference type="NCBI Taxonomy" id="743375"/>
    <lineage>
        <taxon>Eukaryota</taxon>
        <taxon>Metazoa</taxon>
        <taxon>Ecdysozoa</taxon>
        <taxon>Arthropoda</taxon>
        <taxon>Hexapoda</taxon>
        <taxon>Insecta</taxon>
        <taxon>Pterygota</taxon>
        <taxon>Neoptera</taxon>
        <taxon>Endopterygota</taxon>
        <taxon>Hymenoptera</taxon>
        <taxon>Apocrita</taxon>
        <taxon>Aculeata</taxon>
        <taxon>Vespoidea</taxon>
        <taxon>Vespidae</taxon>
        <taxon>Polistinae</taxon>
        <taxon>Polistini</taxon>
        <taxon>Polistes</taxon>
    </lineage>
</organism>
<dbReference type="PRINTS" id="PR00081">
    <property type="entry name" value="GDHRDH"/>
</dbReference>
<dbReference type="SUPFAM" id="SSF51735">
    <property type="entry name" value="NAD(P)-binding Rossmann-fold domains"/>
    <property type="match status" value="1"/>
</dbReference>
<sequence length="253" mass="27752">MERWSGKIAIVTGASSGIGLATAKALVQHDTVVIGFARRKNKMESEMQNVKGKDKGKFYACECDVSNPESIEHAFEWVKKNFGVVHILVNNAGVSTNKKFMDSSRPDWKKLFDINVLGLIDCTKRAARLMLDADVEGCIININSVAGHDIFCYPGVTLNMYSATKYAVTAASEITAKELHGSKIRVTSVSPGFVATDIVTANNFDLTNLPKNVPVLKSSDIADAVIYIIGTPQRVHITELTIRPMGELRYQDQ</sequence>
<dbReference type="Proteomes" id="UP000694924">
    <property type="component" value="Unplaced"/>
</dbReference>
<keyword evidence="2" id="KW-0560">Oxidoreductase</keyword>
<dbReference type="Gene3D" id="3.40.50.720">
    <property type="entry name" value="NAD(P)-binding Rossmann-like Domain"/>
    <property type="match status" value="1"/>
</dbReference>
<gene>
    <name evidence="5" type="primary">LOC107068949</name>
</gene>
<dbReference type="PRINTS" id="PR00080">
    <property type="entry name" value="SDRFAMILY"/>
</dbReference>
<evidence type="ECO:0000256" key="2">
    <source>
        <dbReference type="ARBA" id="ARBA00023002"/>
    </source>
</evidence>
<comment type="similarity">
    <text evidence="1 3">Belongs to the short-chain dehydrogenases/reductases (SDR) family.</text>
</comment>
<dbReference type="PANTHER" id="PTHR43115">
    <property type="entry name" value="DEHYDROGENASE/REDUCTASE SDR FAMILY MEMBER 11"/>
    <property type="match status" value="1"/>
</dbReference>
<evidence type="ECO:0000256" key="3">
    <source>
        <dbReference type="RuleBase" id="RU000363"/>
    </source>
</evidence>
<dbReference type="Pfam" id="PF00106">
    <property type="entry name" value="adh_short"/>
    <property type="match status" value="1"/>
</dbReference>
<dbReference type="GeneID" id="107068949"/>
<evidence type="ECO:0000313" key="5">
    <source>
        <dbReference type="RefSeq" id="XP_015181313.1"/>
    </source>
</evidence>
<accession>A0ABM1IM76</accession>
<keyword evidence="4" id="KW-1185">Reference proteome</keyword>
<protein>
    <submittedName>
        <fullName evidence="5">Farnesol dehydrogenase-like isoform X2</fullName>
    </submittedName>
</protein>
<dbReference type="InterPro" id="IPR036291">
    <property type="entry name" value="NAD(P)-bd_dom_sf"/>
</dbReference>
<name>A0ABM1IM76_POLDO</name>
<dbReference type="InterPro" id="IPR002347">
    <property type="entry name" value="SDR_fam"/>
</dbReference>
<evidence type="ECO:0000256" key="1">
    <source>
        <dbReference type="ARBA" id="ARBA00006484"/>
    </source>
</evidence>
<proteinExistence type="inferred from homology"/>
<evidence type="ECO:0000313" key="4">
    <source>
        <dbReference type="Proteomes" id="UP000694924"/>
    </source>
</evidence>
<reference evidence="5" key="1">
    <citation type="submission" date="2025-08" db="UniProtKB">
        <authorList>
            <consortium name="RefSeq"/>
        </authorList>
    </citation>
    <scope>IDENTIFICATION</scope>
    <source>
        <tissue evidence="5">Whole body</tissue>
    </source>
</reference>
<dbReference type="RefSeq" id="XP_015181313.1">
    <property type="nucleotide sequence ID" value="XM_015325827.1"/>
</dbReference>
<dbReference type="PANTHER" id="PTHR43115:SF4">
    <property type="entry name" value="DEHYDROGENASE_REDUCTASE SDR FAMILY MEMBER 11"/>
    <property type="match status" value="1"/>
</dbReference>